<dbReference type="KEGG" id="mbos:ICJ55_01715"/>
<protein>
    <submittedName>
        <fullName evidence="1">Uncharacterized protein</fullName>
    </submittedName>
</protein>
<organism evidence="1 2">
    <name type="scientific">Mannheimia bovis</name>
    <dbReference type="NCBI Taxonomy" id="2770636"/>
    <lineage>
        <taxon>Bacteria</taxon>
        <taxon>Pseudomonadati</taxon>
        <taxon>Pseudomonadota</taxon>
        <taxon>Gammaproteobacteria</taxon>
        <taxon>Pasteurellales</taxon>
        <taxon>Pasteurellaceae</taxon>
        <taxon>Mannheimia</taxon>
    </lineage>
</organism>
<dbReference type="EMBL" id="CP061280">
    <property type="protein sequence ID" value="QNS15499.1"/>
    <property type="molecule type" value="Genomic_DNA"/>
</dbReference>
<accession>A0A7H1C3E4</accession>
<reference evidence="1 2" key="1">
    <citation type="submission" date="2020-09" db="EMBL/GenBank/DDBJ databases">
        <title>Mannheimia bovis sp.nov., isolated from a cow.</title>
        <authorList>
            <person name="Li F."/>
        </authorList>
    </citation>
    <scope>NUCLEOTIDE SEQUENCE [LARGE SCALE GENOMIC DNA]</scope>
    <source>
        <strain evidence="1 2">ZY190616</strain>
    </source>
</reference>
<keyword evidence="2" id="KW-1185">Reference proteome</keyword>
<name>A0A7H1C3E4_9PAST</name>
<proteinExistence type="predicted"/>
<gene>
    <name evidence="1" type="ORF">ICJ55_01715</name>
</gene>
<dbReference type="AlphaFoldDB" id="A0A7H1C3E4"/>
<evidence type="ECO:0000313" key="1">
    <source>
        <dbReference type="EMBL" id="QNS15499.1"/>
    </source>
</evidence>
<sequence length="204" mass="23915">MNYLFNCSLCLKKCDGKSLMKYDFLNDVQYSEKYEKQLIDKINALGLFAKKTERSQYPDVEVYDKKDGNILCFIEVKVQRRTFMTVEKYLPNGSLIPSETVALNQSDLEHYIEQSKVESAPIFIMWVLSNRPCITGNTTKFYYNHIGILKDIFEYYKDKRRFRRKSGVGDIVNGQHKGVVVNYHFSLNELLPFSINDFLRAIKK</sequence>
<dbReference type="Proteomes" id="UP000576260">
    <property type="component" value="Chromosome"/>
</dbReference>
<evidence type="ECO:0000313" key="2">
    <source>
        <dbReference type="Proteomes" id="UP000576260"/>
    </source>
</evidence>